<protein>
    <recommendedName>
        <fullName evidence="4">ATPase inhibitor, mitochondrial</fullName>
    </recommendedName>
</protein>
<comment type="subcellular location">
    <subcellularLocation>
        <location evidence="1">Mitochondrion</location>
    </subcellularLocation>
</comment>
<name>A0AAV5RMT6_STABA</name>
<evidence type="ECO:0000256" key="1">
    <source>
        <dbReference type="ARBA" id="ARBA00004173"/>
    </source>
</evidence>
<dbReference type="Pfam" id="PF04568">
    <property type="entry name" value="IATP"/>
    <property type="match status" value="1"/>
</dbReference>
<evidence type="ECO:0000256" key="6">
    <source>
        <dbReference type="SAM" id="MobiDB-lite"/>
    </source>
</evidence>
<keyword evidence="5" id="KW-0175">Coiled coil</keyword>
<comment type="caution">
    <text evidence="7">The sequence shown here is derived from an EMBL/GenBank/DDBJ whole genome shotgun (WGS) entry which is preliminary data.</text>
</comment>
<dbReference type="Proteomes" id="UP001362899">
    <property type="component" value="Unassembled WGS sequence"/>
</dbReference>
<sequence length="83" mass="9861">MLNLRKISPAAKSIRLPARFYSTENVGPQPTEPHNNFNRREKASEDWYIRQHERETLKKLQTEINEREAELNELKDKAKKLSK</sequence>
<evidence type="ECO:0000256" key="5">
    <source>
        <dbReference type="SAM" id="Coils"/>
    </source>
</evidence>
<feature type="region of interest" description="Disordered" evidence="6">
    <location>
        <begin position="22"/>
        <end position="44"/>
    </location>
</feature>
<feature type="coiled-coil region" evidence="5">
    <location>
        <begin position="50"/>
        <end position="77"/>
    </location>
</feature>
<organism evidence="7 8">
    <name type="scientific">Starmerella bacillaris</name>
    <name type="common">Yeast</name>
    <name type="synonym">Candida zemplinina</name>
    <dbReference type="NCBI Taxonomy" id="1247836"/>
    <lineage>
        <taxon>Eukaryota</taxon>
        <taxon>Fungi</taxon>
        <taxon>Dikarya</taxon>
        <taxon>Ascomycota</taxon>
        <taxon>Saccharomycotina</taxon>
        <taxon>Dipodascomycetes</taxon>
        <taxon>Dipodascales</taxon>
        <taxon>Trichomonascaceae</taxon>
        <taxon>Starmerella</taxon>
    </lineage>
</organism>
<comment type="similarity">
    <text evidence="2 4">Belongs to the ATPase inhibitor family.</text>
</comment>
<dbReference type="GO" id="GO:0042030">
    <property type="term" value="F:ATPase inhibitor activity"/>
    <property type="evidence" value="ECO:0007669"/>
    <property type="project" value="InterPro"/>
</dbReference>
<dbReference type="GO" id="GO:0005739">
    <property type="term" value="C:mitochondrion"/>
    <property type="evidence" value="ECO:0007669"/>
    <property type="project" value="UniProtKB-SubCell"/>
</dbReference>
<evidence type="ECO:0000313" key="7">
    <source>
        <dbReference type="EMBL" id="GMM52829.1"/>
    </source>
</evidence>
<evidence type="ECO:0000256" key="2">
    <source>
        <dbReference type="ARBA" id="ARBA00010901"/>
    </source>
</evidence>
<dbReference type="AlphaFoldDB" id="A0AAV5RMT6"/>
<accession>A0AAV5RMT6</accession>
<dbReference type="InterPro" id="IPR007648">
    <property type="entry name" value="ATPase_inhibitor_mt"/>
</dbReference>
<dbReference type="Gene3D" id="1.20.5.500">
    <property type="entry name" value="Single helix bin"/>
    <property type="match status" value="1"/>
</dbReference>
<keyword evidence="3" id="KW-0496">Mitochondrion</keyword>
<evidence type="ECO:0000256" key="3">
    <source>
        <dbReference type="ARBA" id="ARBA00023128"/>
    </source>
</evidence>
<reference evidence="7 8" key="1">
    <citation type="journal article" date="2023" name="Elife">
        <title>Identification of key yeast species and microbe-microbe interactions impacting larval growth of Drosophila in the wild.</title>
        <authorList>
            <person name="Mure A."/>
            <person name="Sugiura Y."/>
            <person name="Maeda R."/>
            <person name="Honda K."/>
            <person name="Sakurai N."/>
            <person name="Takahashi Y."/>
            <person name="Watada M."/>
            <person name="Katoh T."/>
            <person name="Gotoh A."/>
            <person name="Gotoh Y."/>
            <person name="Taniguchi I."/>
            <person name="Nakamura K."/>
            <person name="Hayashi T."/>
            <person name="Katayama T."/>
            <person name="Uemura T."/>
            <person name="Hattori Y."/>
        </authorList>
    </citation>
    <scope>NUCLEOTIDE SEQUENCE [LARGE SCALE GENOMIC DNA]</scope>
    <source>
        <strain evidence="7 8">SB-73</strain>
    </source>
</reference>
<feature type="compositionally biased region" description="Polar residues" evidence="6">
    <location>
        <begin position="22"/>
        <end position="36"/>
    </location>
</feature>
<evidence type="ECO:0000256" key="4">
    <source>
        <dbReference type="RuleBase" id="RU368087"/>
    </source>
</evidence>
<dbReference type="EMBL" id="BTGC01000008">
    <property type="protein sequence ID" value="GMM52829.1"/>
    <property type="molecule type" value="Genomic_DNA"/>
</dbReference>
<evidence type="ECO:0000313" key="8">
    <source>
        <dbReference type="Proteomes" id="UP001362899"/>
    </source>
</evidence>
<proteinExistence type="inferred from homology"/>
<comment type="function">
    <text evidence="4">Inhibits the enzyme activity of ATPase.</text>
</comment>
<keyword evidence="8" id="KW-1185">Reference proteome</keyword>
<gene>
    <name evidence="7" type="ORF">DASB73_037920</name>
</gene>